<dbReference type="GO" id="GO:0016787">
    <property type="term" value="F:hydrolase activity"/>
    <property type="evidence" value="ECO:0007669"/>
    <property type="project" value="InterPro"/>
</dbReference>
<accession>A0A3B8DXM0</accession>
<dbReference type="Proteomes" id="UP000266942">
    <property type="component" value="Segment"/>
</dbReference>
<reference evidence="2 3" key="1">
    <citation type="submission" date="2018-09" db="EMBL/GenBank/DDBJ databases">
        <title>Predictable molecular adaptation of coevolving Enterococcus faecium and a widespread lytic phage.</title>
        <authorList>
            <person name="Wandro S."/>
            <person name="Oliver A."/>
            <person name="Gallagher T."/>
            <person name="Weihe C."/>
            <person name="England W."/>
            <person name="Martiny J."/>
            <person name="Whiteson K."/>
        </authorList>
    </citation>
    <scope>NUCLEOTIDE SEQUENCE [LARGE SCALE GENOMIC DNA]</scope>
</reference>
<evidence type="ECO:0000313" key="3">
    <source>
        <dbReference type="Proteomes" id="UP000266942"/>
    </source>
</evidence>
<dbReference type="EMBL" id="MH880817">
    <property type="protein sequence ID" value="AYJ73398.1"/>
    <property type="molecule type" value="Genomic_DNA"/>
</dbReference>
<dbReference type="SMART" id="SM01001">
    <property type="entry name" value="AIRC"/>
    <property type="match status" value="1"/>
</dbReference>
<dbReference type="PANTHER" id="PTHR43064">
    <property type="entry name" value="PHOSPHORIBOSYLAMINOIMIDAZOLE CARBOXYLASE-RELATED"/>
    <property type="match status" value="1"/>
</dbReference>
<dbReference type="PANTHER" id="PTHR43064:SF1">
    <property type="entry name" value="SLL1489 PROTEIN"/>
    <property type="match status" value="1"/>
</dbReference>
<sequence length="252" mass="26900">MKLRTLFGGNKTAQELASQIAEVPADTNIMVTKLPLDVFYALPFETSQVLSWGEIIEKAEELEEPDWVDNWGEGSPFVYCKSSQTAFYRANPTESDLSVAITSAGVADRDTVDEAYLTVLLNGYVPVSFHDIGVNDLKKLMASTDAITKSNAVVSVQGFEGALPVVLAGLIDLPIIAVPTSTGYGISADGYTALNTALTSCTSGISVVNINNGFGGASQAVRILEQIEKAREVFFKNEELQLVGGLGHESIS</sequence>
<dbReference type="GO" id="GO:0006189">
    <property type="term" value="P:'de novo' IMP biosynthetic process"/>
    <property type="evidence" value="ECO:0007669"/>
    <property type="project" value="InterPro"/>
</dbReference>
<protein>
    <submittedName>
        <fullName evidence="2">Circadian phase modifier</fullName>
    </submittedName>
</protein>
<dbReference type="SUPFAM" id="SSF52255">
    <property type="entry name" value="N5-CAIR mutase (phosphoribosylaminoimidazole carboxylase, PurE)"/>
    <property type="match status" value="1"/>
</dbReference>
<dbReference type="InterPro" id="IPR039476">
    <property type="entry name" value="P2CMN_synthase_LarB"/>
</dbReference>
<proteinExistence type="predicted"/>
<name>A0A3B8DXM0_9CAUD</name>
<gene>
    <name evidence="2" type="ORF">EFV12PHI1_9</name>
</gene>
<dbReference type="Gene3D" id="3.40.50.1970">
    <property type="match status" value="1"/>
</dbReference>
<dbReference type="InterPro" id="IPR000031">
    <property type="entry name" value="PurE_dom"/>
</dbReference>
<keyword evidence="3" id="KW-1185">Reference proteome</keyword>
<evidence type="ECO:0000259" key="1">
    <source>
        <dbReference type="SMART" id="SM01001"/>
    </source>
</evidence>
<feature type="domain" description="PurE" evidence="1">
    <location>
        <begin position="97"/>
        <end position="229"/>
    </location>
</feature>
<evidence type="ECO:0000313" key="2">
    <source>
        <dbReference type="EMBL" id="AYJ73398.1"/>
    </source>
</evidence>
<organism evidence="2 3">
    <name type="scientific">Enterococcus phage EfV12-phi1</name>
    <dbReference type="NCBI Taxonomy" id="2315766"/>
    <lineage>
        <taxon>Viruses</taxon>
        <taxon>Duplodnaviria</taxon>
        <taxon>Heunggongvirae</taxon>
        <taxon>Uroviricota</taxon>
        <taxon>Caudoviricetes</taxon>
        <taxon>Herelleviridae</taxon>
        <taxon>Brockvirinae</taxon>
        <taxon>Schiekvirus</taxon>
        <taxon>Schiekvirus Gvesp1</taxon>
        <taxon>Schiekvirus EfV12</taxon>
    </lineage>
</organism>